<evidence type="ECO:0000313" key="4">
    <source>
        <dbReference type="RefSeq" id="XP_022245445.1"/>
    </source>
</evidence>
<sequence>MFLLTRYYKQRREETERNNWENYDNNTVEQIMKKRAVQRELAEKRRQAATCGTLIYIFVSGSSLVLLGVGLTCTGVFATQFENKKMPWLVTGPTFIVVGVLVLLLSVEIIFKRRKVGSTSDDSDSDVEDSKYRHKRKPARGWIGQEHSSINDKKVAPAPMDQDSKLQFQQKCVPSLVLSPTLLEQASKP</sequence>
<keyword evidence="3" id="KW-1185">Reference proteome</keyword>
<evidence type="ECO:0000256" key="1">
    <source>
        <dbReference type="SAM" id="MobiDB-lite"/>
    </source>
</evidence>
<protein>
    <submittedName>
        <fullName evidence="4">Uncharacterized protein LOC111086541</fullName>
    </submittedName>
</protein>
<keyword evidence="2" id="KW-1133">Transmembrane helix</keyword>
<feature type="transmembrane region" description="Helical" evidence="2">
    <location>
        <begin position="54"/>
        <end position="78"/>
    </location>
</feature>
<evidence type="ECO:0000313" key="3">
    <source>
        <dbReference type="Proteomes" id="UP000694941"/>
    </source>
</evidence>
<keyword evidence="2" id="KW-0472">Membrane</keyword>
<name>A0ABM1SP89_LIMPO</name>
<proteinExistence type="predicted"/>
<accession>A0ABM1SP89</accession>
<feature type="region of interest" description="Disordered" evidence="1">
    <location>
        <begin position="117"/>
        <end position="165"/>
    </location>
</feature>
<gene>
    <name evidence="4" type="primary">LOC111086541</name>
</gene>
<dbReference type="GeneID" id="111086541"/>
<dbReference type="RefSeq" id="XP_022245445.1">
    <property type="nucleotide sequence ID" value="XM_022389737.1"/>
</dbReference>
<dbReference type="Proteomes" id="UP000694941">
    <property type="component" value="Unplaced"/>
</dbReference>
<reference evidence="4" key="1">
    <citation type="submission" date="2025-08" db="UniProtKB">
        <authorList>
            <consortium name="RefSeq"/>
        </authorList>
    </citation>
    <scope>IDENTIFICATION</scope>
    <source>
        <tissue evidence="4">Muscle</tissue>
    </source>
</reference>
<feature type="transmembrane region" description="Helical" evidence="2">
    <location>
        <begin position="90"/>
        <end position="111"/>
    </location>
</feature>
<evidence type="ECO:0000256" key="2">
    <source>
        <dbReference type="SAM" id="Phobius"/>
    </source>
</evidence>
<organism evidence="3 4">
    <name type="scientific">Limulus polyphemus</name>
    <name type="common">Atlantic horseshoe crab</name>
    <dbReference type="NCBI Taxonomy" id="6850"/>
    <lineage>
        <taxon>Eukaryota</taxon>
        <taxon>Metazoa</taxon>
        <taxon>Ecdysozoa</taxon>
        <taxon>Arthropoda</taxon>
        <taxon>Chelicerata</taxon>
        <taxon>Merostomata</taxon>
        <taxon>Xiphosura</taxon>
        <taxon>Limulidae</taxon>
        <taxon>Limulus</taxon>
    </lineage>
</organism>
<keyword evidence="2" id="KW-0812">Transmembrane</keyword>